<sequence length="68" mass="7528">MSDKSEVHIRSPKDLLEKQDCLSCKIFGSTACLAMAGYTAYWSLRQQAQYRGITRLSYVASCFALASG</sequence>
<protein>
    <submittedName>
        <fullName evidence="3">DUF4536 domain-containing protein</fullName>
    </submittedName>
</protein>
<gene>
    <name evidence="1" type="ORF">TASK_LOCUS7347</name>
</gene>
<evidence type="ECO:0000313" key="3">
    <source>
        <dbReference type="WBParaSite" id="TASK_0000734601-mRNA-1"/>
    </source>
</evidence>
<dbReference type="Proteomes" id="UP000282613">
    <property type="component" value="Unassembled WGS sequence"/>
</dbReference>
<evidence type="ECO:0000313" key="1">
    <source>
        <dbReference type="EMBL" id="VDK38228.1"/>
    </source>
</evidence>
<dbReference type="OrthoDB" id="6604875at2759"/>
<accession>A0A0R3WA16</accession>
<organism evidence="3">
    <name type="scientific">Taenia asiatica</name>
    <name type="common">Asian tapeworm</name>
    <dbReference type="NCBI Taxonomy" id="60517"/>
    <lineage>
        <taxon>Eukaryota</taxon>
        <taxon>Metazoa</taxon>
        <taxon>Spiralia</taxon>
        <taxon>Lophotrochozoa</taxon>
        <taxon>Platyhelminthes</taxon>
        <taxon>Cestoda</taxon>
        <taxon>Eucestoda</taxon>
        <taxon>Cyclophyllidea</taxon>
        <taxon>Taeniidae</taxon>
        <taxon>Taenia</taxon>
    </lineage>
</organism>
<reference evidence="1 2" key="2">
    <citation type="submission" date="2018-11" db="EMBL/GenBank/DDBJ databases">
        <authorList>
            <consortium name="Pathogen Informatics"/>
        </authorList>
    </citation>
    <scope>NUCLEOTIDE SEQUENCE [LARGE SCALE GENOMIC DNA]</scope>
</reference>
<reference evidence="3" key="1">
    <citation type="submission" date="2017-02" db="UniProtKB">
        <authorList>
            <consortium name="WormBaseParasite"/>
        </authorList>
    </citation>
    <scope>IDENTIFICATION</scope>
</reference>
<proteinExistence type="predicted"/>
<name>A0A0R3WA16_TAEAS</name>
<dbReference type="AlphaFoldDB" id="A0A0R3WA16"/>
<dbReference type="EMBL" id="UYRS01018605">
    <property type="protein sequence ID" value="VDK38228.1"/>
    <property type="molecule type" value="Genomic_DNA"/>
</dbReference>
<evidence type="ECO:0000313" key="2">
    <source>
        <dbReference type="Proteomes" id="UP000282613"/>
    </source>
</evidence>
<dbReference type="WBParaSite" id="TASK_0000734601-mRNA-1">
    <property type="protein sequence ID" value="TASK_0000734601-mRNA-1"/>
    <property type="gene ID" value="TASK_0000734601"/>
</dbReference>
<keyword evidence="2" id="KW-1185">Reference proteome</keyword>